<dbReference type="PANTHER" id="PTHR47926">
    <property type="entry name" value="PENTATRICOPEPTIDE REPEAT-CONTAINING PROTEIN"/>
    <property type="match status" value="1"/>
</dbReference>
<dbReference type="Gene3D" id="1.25.40.10">
    <property type="entry name" value="Tetratricopeptide repeat domain"/>
    <property type="match status" value="4"/>
</dbReference>
<dbReference type="NCBIfam" id="TIGR00756">
    <property type="entry name" value="PPR"/>
    <property type="match status" value="5"/>
</dbReference>
<dbReference type="InterPro" id="IPR046848">
    <property type="entry name" value="E_motif"/>
</dbReference>
<keyword evidence="1" id="KW-0677">Repeat</keyword>
<evidence type="ECO:0000313" key="3">
    <source>
        <dbReference type="EMBL" id="WOK96449.1"/>
    </source>
</evidence>
<dbReference type="FunFam" id="1.25.40.10:FF:000470">
    <property type="entry name" value="Pentatricopeptide repeat-containing protein At5g66520"/>
    <property type="match status" value="1"/>
</dbReference>
<protein>
    <submittedName>
        <fullName evidence="3">Pentatricopeptide repeat-containing protein</fullName>
    </submittedName>
</protein>
<dbReference type="InterPro" id="IPR002885">
    <property type="entry name" value="PPR_rpt"/>
</dbReference>
<dbReference type="Pfam" id="PF20431">
    <property type="entry name" value="E_motif"/>
    <property type="match status" value="1"/>
</dbReference>
<dbReference type="GO" id="GO:0009451">
    <property type="term" value="P:RNA modification"/>
    <property type="evidence" value="ECO:0007669"/>
    <property type="project" value="InterPro"/>
</dbReference>
<dbReference type="PANTHER" id="PTHR47926:SF499">
    <property type="entry name" value="PENTATRICOPEPTIDE REPEAT-CONTAINING PROTEIN"/>
    <property type="match status" value="1"/>
</dbReference>
<accession>A0AAQ3JWI4</accession>
<reference evidence="3 4" key="1">
    <citation type="submission" date="2023-10" db="EMBL/GenBank/DDBJ databases">
        <title>Chromosome-scale genome assembly provides insights into flower coloration mechanisms of Canna indica.</title>
        <authorList>
            <person name="Li C."/>
        </authorList>
    </citation>
    <scope>NUCLEOTIDE SEQUENCE [LARGE SCALE GENOMIC DNA]</scope>
    <source>
        <tissue evidence="3">Flower</tissue>
    </source>
</reference>
<feature type="repeat" description="PPR" evidence="2">
    <location>
        <begin position="344"/>
        <end position="374"/>
    </location>
</feature>
<evidence type="ECO:0000256" key="2">
    <source>
        <dbReference type="PROSITE-ProRule" id="PRU00708"/>
    </source>
</evidence>
<dbReference type="Proteomes" id="UP001327560">
    <property type="component" value="Chromosome 2"/>
</dbReference>
<feature type="repeat" description="PPR" evidence="2">
    <location>
        <begin position="79"/>
        <end position="113"/>
    </location>
</feature>
<feature type="repeat" description="PPR" evidence="2">
    <location>
        <begin position="375"/>
        <end position="409"/>
    </location>
</feature>
<feature type="repeat" description="PPR" evidence="2">
    <location>
        <begin position="180"/>
        <end position="214"/>
    </location>
</feature>
<dbReference type="FunFam" id="1.25.40.10:FF:000184">
    <property type="entry name" value="Pentatricopeptide repeat-containing protein, chloroplastic"/>
    <property type="match status" value="1"/>
</dbReference>
<organism evidence="3 4">
    <name type="scientific">Canna indica</name>
    <name type="common">Indian-shot</name>
    <dbReference type="NCBI Taxonomy" id="4628"/>
    <lineage>
        <taxon>Eukaryota</taxon>
        <taxon>Viridiplantae</taxon>
        <taxon>Streptophyta</taxon>
        <taxon>Embryophyta</taxon>
        <taxon>Tracheophyta</taxon>
        <taxon>Spermatophyta</taxon>
        <taxon>Magnoliopsida</taxon>
        <taxon>Liliopsida</taxon>
        <taxon>Zingiberales</taxon>
        <taxon>Cannaceae</taxon>
        <taxon>Canna</taxon>
    </lineage>
</organism>
<dbReference type="AlphaFoldDB" id="A0AAQ3JWI4"/>
<dbReference type="EMBL" id="CP136891">
    <property type="protein sequence ID" value="WOK96449.1"/>
    <property type="molecule type" value="Genomic_DNA"/>
</dbReference>
<name>A0AAQ3JWI4_9LILI</name>
<dbReference type="InterPro" id="IPR046960">
    <property type="entry name" value="PPR_At4g14850-like_plant"/>
</dbReference>
<dbReference type="Pfam" id="PF13041">
    <property type="entry name" value="PPR_2"/>
    <property type="match status" value="2"/>
</dbReference>
<dbReference type="PROSITE" id="PS51375">
    <property type="entry name" value="PPR"/>
    <property type="match status" value="6"/>
</dbReference>
<evidence type="ECO:0000256" key="1">
    <source>
        <dbReference type="ARBA" id="ARBA00022737"/>
    </source>
</evidence>
<dbReference type="Pfam" id="PF01535">
    <property type="entry name" value="PPR"/>
    <property type="match status" value="7"/>
</dbReference>
<feature type="repeat" description="PPR" evidence="2">
    <location>
        <begin position="243"/>
        <end position="273"/>
    </location>
</feature>
<dbReference type="SUPFAM" id="SSF48452">
    <property type="entry name" value="TPR-like"/>
    <property type="match status" value="1"/>
</dbReference>
<evidence type="ECO:0000313" key="4">
    <source>
        <dbReference type="Proteomes" id="UP001327560"/>
    </source>
</evidence>
<gene>
    <name evidence="3" type="ORF">Cni_G05156</name>
</gene>
<keyword evidence="4" id="KW-1185">Reference proteome</keyword>
<proteinExistence type="predicted"/>
<dbReference type="InterPro" id="IPR011990">
    <property type="entry name" value="TPR-like_helical_dom_sf"/>
</dbReference>
<sequence length="586" mass="64750">MATSSHKLLAQSPLLLLHKSTTASQLLQIHAQLITRALFADPFAASRLLLAICDLSSSPSTHLSPSYADLVLSQIPQPNTFSWNTIIRFHSRSSNPVKAILVFARMRRDGVLADHYTYPFLLKACALMPELKEGVAIHADVLKKGFYENLFVINGLISFYCRSGELASARKLFDGFQWRDSVSWNSLMAGYVNCGDIEEARKLFDVMPARDAFSWAILIDGYGKKLGDVRRARDLFDEMPDKDLACWNSMIDGYVALGMIGPARELFDVMPGRNVISWSILIGGYVRHGDPKEALALFQQMLSEGVRPDKICAVGAVSACSQLGTLDRGRWIHSYLKKNNIKLDVVVQTALIDMYVRCGDLDFARLLFDRMPKKSIVTWNVMMVGLGTNGFGREAVELFYKMETEGAPMDDLTLLAVLTACAHASLLPEGQEIFDRMTGFGVHPKAEHYGCLVDLLGRAGRLHEAKQVIEAMPVKPSASLWGSLLAACRTHGCVELAEVSAEQLQKLGADDGGVHVLMSNVYAAEGMWNEVLKMRKLMSARGMKKEIGRSVVEVDGSVHEFVNGDGAHPRKEEIYAVVCNLSKAML</sequence>
<dbReference type="GO" id="GO:0003723">
    <property type="term" value="F:RNA binding"/>
    <property type="evidence" value="ECO:0007669"/>
    <property type="project" value="InterPro"/>
</dbReference>
<feature type="repeat" description="PPR" evidence="2">
    <location>
        <begin position="274"/>
        <end position="308"/>
    </location>
</feature>